<dbReference type="Gene3D" id="3.40.50.1220">
    <property type="entry name" value="TPP-binding domain"/>
    <property type="match status" value="1"/>
</dbReference>
<evidence type="ECO:0000259" key="8">
    <source>
        <dbReference type="Pfam" id="PF02775"/>
    </source>
</evidence>
<evidence type="ECO:0000256" key="3">
    <source>
        <dbReference type="ARBA" id="ARBA00007812"/>
    </source>
</evidence>
<protein>
    <submittedName>
        <fullName evidence="10">Thiamine pyrophosphate-binding protein</fullName>
    </submittedName>
</protein>
<dbReference type="PROSITE" id="PS00187">
    <property type="entry name" value="TPP_ENZYMES"/>
    <property type="match status" value="1"/>
</dbReference>
<name>A0ABW0ZY54_9ACTN</name>
<evidence type="ECO:0000256" key="4">
    <source>
        <dbReference type="ARBA" id="ARBA00022723"/>
    </source>
</evidence>
<dbReference type="CDD" id="cd00568">
    <property type="entry name" value="TPP_enzymes"/>
    <property type="match status" value="1"/>
</dbReference>
<reference evidence="11" key="1">
    <citation type="journal article" date="2019" name="Int. J. Syst. Evol. Microbiol.">
        <title>The Global Catalogue of Microorganisms (GCM) 10K type strain sequencing project: providing services to taxonomists for standard genome sequencing and annotation.</title>
        <authorList>
            <consortium name="The Broad Institute Genomics Platform"/>
            <consortium name="The Broad Institute Genome Sequencing Center for Infectious Disease"/>
            <person name="Wu L."/>
            <person name="Ma J."/>
        </authorList>
    </citation>
    <scope>NUCLEOTIDE SEQUENCE [LARGE SCALE GENOMIC DNA]</scope>
    <source>
        <strain evidence="11">KCTC 42087</strain>
    </source>
</reference>
<dbReference type="InterPro" id="IPR029061">
    <property type="entry name" value="THDP-binding"/>
</dbReference>
<evidence type="ECO:0000259" key="9">
    <source>
        <dbReference type="Pfam" id="PF02776"/>
    </source>
</evidence>
<evidence type="ECO:0000256" key="2">
    <source>
        <dbReference type="ARBA" id="ARBA00001964"/>
    </source>
</evidence>
<dbReference type="InterPro" id="IPR045229">
    <property type="entry name" value="TPP_enz"/>
</dbReference>
<organism evidence="10 11">
    <name type="scientific">Actinomadura rugatobispora</name>
    <dbReference type="NCBI Taxonomy" id="1994"/>
    <lineage>
        <taxon>Bacteria</taxon>
        <taxon>Bacillati</taxon>
        <taxon>Actinomycetota</taxon>
        <taxon>Actinomycetes</taxon>
        <taxon>Streptosporangiales</taxon>
        <taxon>Thermomonosporaceae</taxon>
        <taxon>Actinomadura</taxon>
    </lineage>
</organism>
<proteinExistence type="inferred from homology"/>
<dbReference type="Gene3D" id="3.40.50.970">
    <property type="match status" value="2"/>
</dbReference>
<keyword evidence="5 6" id="KW-0786">Thiamine pyrophosphate</keyword>
<dbReference type="InterPro" id="IPR029035">
    <property type="entry name" value="DHS-like_NAD/FAD-binding_dom"/>
</dbReference>
<evidence type="ECO:0000256" key="5">
    <source>
        <dbReference type="ARBA" id="ARBA00023052"/>
    </source>
</evidence>
<dbReference type="CDD" id="cd07035">
    <property type="entry name" value="TPP_PYR_POX_like"/>
    <property type="match status" value="1"/>
</dbReference>
<gene>
    <name evidence="10" type="ORF">ACFPZN_16565</name>
</gene>
<comment type="similarity">
    <text evidence="3 6">Belongs to the TPP enzyme family.</text>
</comment>
<keyword evidence="11" id="KW-1185">Reference proteome</keyword>
<comment type="cofactor">
    <cofactor evidence="2">
        <name>thiamine diphosphate</name>
        <dbReference type="ChEBI" id="CHEBI:58937"/>
    </cofactor>
</comment>
<comment type="caution">
    <text evidence="10">The sequence shown here is derived from an EMBL/GenBank/DDBJ whole genome shotgun (WGS) entry which is preliminary data.</text>
</comment>
<feature type="domain" description="Thiamine pyrophosphate enzyme TPP-binding" evidence="8">
    <location>
        <begin position="384"/>
        <end position="531"/>
    </location>
</feature>
<dbReference type="EMBL" id="JBHSON010000020">
    <property type="protein sequence ID" value="MFC5747243.1"/>
    <property type="molecule type" value="Genomic_DNA"/>
</dbReference>
<dbReference type="RefSeq" id="WP_378282859.1">
    <property type="nucleotide sequence ID" value="NZ_JBHSON010000020.1"/>
</dbReference>
<comment type="cofactor">
    <cofactor evidence="1">
        <name>Mg(2+)</name>
        <dbReference type="ChEBI" id="CHEBI:18420"/>
    </cofactor>
</comment>
<dbReference type="Pfam" id="PF02776">
    <property type="entry name" value="TPP_enzyme_N"/>
    <property type="match status" value="1"/>
</dbReference>
<feature type="domain" description="Thiamine pyrophosphate enzyme central" evidence="7">
    <location>
        <begin position="187"/>
        <end position="319"/>
    </location>
</feature>
<evidence type="ECO:0000313" key="10">
    <source>
        <dbReference type="EMBL" id="MFC5747243.1"/>
    </source>
</evidence>
<evidence type="ECO:0000259" key="7">
    <source>
        <dbReference type="Pfam" id="PF00205"/>
    </source>
</evidence>
<dbReference type="Pfam" id="PF00205">
    <property type="entry name" value="TPP_enzyme_M"/>
    <property type="match status" value="1"/>
</dbReference>
<dbReference type="InterPro" id="IPR000399">
    <property type="entry name" value="TPP-bd_CS"/>
</dbReference>
<feature type="domain" description="Thiamine pyrophosphate enzyme N-terminal TPP-binding" evidence="9">
    <location>
        <begin position="4"/>
        <end position="106"/>
    </location>
</feature>
<dbReference type="PANTHER" id="PTHR18968:SF166">
    <property type="entry name" value="2-HYDROXYACYL-COA LYASE 2"/>
    <property type="match status" value="1"/>
</dbReference>
<dbReference type="SUPFAM" id="SSF52467">
    <property type="entry name" value="DHS-like NAD/FAD-binding domain"/>
    <property type="match status" value="1"/>
</dbReference>
<dbReference type="PANTHER" id="PTHR18968">
    <property type="entry name" value="THIAMINE PYROPHOSPHATE ENZYMES"/>
    <property type="match status" value="1"/>
</dbReference>
<dbReference type="SUPFAM" id="SSF52518">
    <property type="entry name" value="Thiamin diphosphate-binding fold (THDP-binding)"/>
    <property type="match status" value="2"/>
</dbReference>
<dbReference type="InterPro" id="IPR012000">
    <property type="entry name" value="Thiamin_PyroP_enz_cen_dom"/>
</dbReference>
<sequence length="543" mass="57455">MTIKGHHCVARALRDHGVDTVFGLLGDANMLHVHDYTEHEGGTFVSAVDERGAVSMADGYARIRGTAGVVTVTHGPATTNTITALVEAVRADSPILLITGDPVSKRYFPQEIDLEGLARLSGADYWRVRTPEHLVDDLAMVLAKVELTRRPLVLNIPFDFQFADLEYARSPFRPVEPQVTGPDEAALDRALGVLASARRPVVVAGRGAVLADAGKELVGLADALGAPLASTAGAKDLFSGHPYDIGIIGTVARPKALDVINSSDCLIVFGAGLNDHTTVGGALLRDKAIVRCDLRPEKLLRATPADAVVLGDAKAIATEMLDRLREAELEPGTWRISALGPAGMPGVPVSEDFTDRSGPGGIDPRTAMIRLDEILPRPRQVVTDVGRFVTAPWRYLHADAGTRFFQTGGNWSSIGLGVAAAIGAASAAPDHLTVAVVGDGGGMMGIVEFSTAVRNRIPFLLVVVNDRCYGAEYPKLINHGVDPDYASLGWPSLAGVARSLGGAGHTVRTPAELDAAVAAIRHPLDTPTLIELEVDRRIEPSES</sequence>
<evidence type="ECO:0000256" key="6">
    <source>
        <dbReference type="RuleBase" id="RU362132"/>
    </source>
</evidence>
<evidence type="ECO:0000256" key="1">
    <source>
        <dbReference type="ARBA" id="ARBA00001946"/>
    </source>
</evidence>
<evidence type="ECO:0000313" key="11">
    <source>
        <dbReference type="Proteomes" id="UP001596074"/>
    </source>
</evidence>
<dbReference type="Pfam" id="PF02775">
    <property type="entry name" value="TPP_enzyme_C"/>
    <property type="match status" value="1"/>
</dbReference>
<dbReference type="InterPro" id="IPR011766">
    <property type="entry name" value="TPP_enzyme_TPP-bd"/>
</dbReference>
<keyword evidence="4" id="KW-0479">Metal-binding</keyword>
<dbReference type="Proteomes" id="UP001596074">
    <property type="component" value="Unassembled WGS sequence"/>
</dbReference>
<dbReference type="InterPro" id="IPR012001">
    <property type="entry name" value="Thiamin_PyroP_enz_TPP-bd_dom"/>
</dbReference>
<accession>A0ABW0ZY54</accession>